<dbReference type="EMBL" id="NHYD01001690">
    <property type="protein sequence ID" value="PPQ90185.1"/>
    <property type="molecule type" value="Genomic_DNA"/>
</dbReference>
<keyword evidence="2" id="KW-1185">Reference proteome</keyword>
<dbReference type="OrthoDB" id="3049674at2759"/>
<dbReference type="AlphaFoldDB" id="A0A409XHE7"/>
<proteinExistence type="predicted"/>
<protein>
    <submittedName>
        <fullName evidence="1">Uncharacterized protein</fullName>
    </submittedName>
</protein>
<organism evidence="1 2">
    <name type="scientific">Psilocybe cyanescens</name>
    <dbReference type="NCBI Taxonomy" id="93625"/>
    <lineage>
        <taxon>Eukaryota</taxon>
        <taxon>Fungi</taxon>
        <taxon>Dikarya</taxon>
        <taxon>Basidiomycota</taxon>
        <taxon>Agaricomycotina</taxon>
        <taxon>Agaricomycetes</taxon>
        <taxon>Agaricomycetidae</taxon>
        <taxon>Agaricales</taxon>
        <taxon>Agaricineae</taxon>
        <taxon>Strophariaceae</taxon>
        <taxon>Psilocybe</taxon>
    </lineage>
</organism>
<dbReference type="InParanoid" id="A0A409XHE7"/>
<evidence type="ECO:0000313" key="1">
    <source>
        <dbReference type="EMBL" id="PPQ90185.1"/>
    </source>
</evidence>
<comment type="caution">
    <text evidence="1">The sequence shown here is derived from an EMBL/GenBank/DDBJ whole genome shotgun (WGS) entry which is preliminary data.</text>
</comment>
<dbReference type="STRING" id="93625.A0A409XHE7"/>
<reference evidence="1 2" key="1">
    <citation type="journal article" date="2018" name="Evol. Lett.">
        <title>Horizontal gene cluster transfer increased hallucinogenic mushroom diversity.</title>
        <authorList>
            <person name="Reynolds H.T."/>
            <person name="Vijayakumar V."/>
            <person name="Gluck-Thaler E."/>
            <person name="Korotkin H.B."/>
            <person name="Matheny P.B."/>
            <person name="Slot J.C."/>
        </authorList>
    </citation>
    <scope>NUCLEOTIDE SEQUENCE [LARGE SCALE GENOMIC DNA]</scope>
    <source>
        <strain evidence="1 2">2631</strain>
    </source>
</reference>
<dbReference type="Proteomes" id="UP000283269">
    <property type="component" value="Unassembled WGS sequence"/>
</dbReference>
<accession>A0A409XHE7</accession>
<gene>
    <name evidence="1" type="ORF">CVT25_013317</name>
</gene>
<sequence length="254" mass="28548">MANFDVAAYNELPIISVAHQLLRKQLANDKPRRLDGLINALSHLFLTGDEAFKFGICIMHRHFDLKDGERMVTQTVTDGENPNIVAIVQPSTDTSSNIVAERWMFDGKEFEHAVVDDPVFITPPSDKFFEEFRRICRSFGNGVDILGICANNMSIIQPHDVFFLESYHPDTTKDRAQVIEQIAGQDFVRTPSMQQSAWVPVAIAPSFRNAASDEFVTMKCVHNCQEHIVERPRADAGFSFKPVPVVGSRNANQL</sequence>
<evidence type="ECO:0000313" key="2">
    <source>
        <dbReference type="Proteomes" id="UP000283269"/>
    </source>
</evidence>
<name>A0A409XHE7_PSICY</name>